<feature type="compositionally biased region" description="Gly residues" evidence="1">
    <location>
        <begin position="1269"/>
        <end position="1281"/>
    </location>
</feature>
<gene>
    <name evidence="2" type="ORF">BU14_0485s0008</name>
</gene>
<feature type="compositionally biased region" description="Gly residues" evidence="1">
    <location>
        <begin position="239"/>
        <end position="254"/>
    </location>
</feature>
<keyword evidence="3" id="KW-1185">Reference proteome</keyword>
<dbReference type="PANTHER" id="PTHR48125:SF10">
    <property type="entry name" value="OS12G0136300 PROTEIN"/>
    <property type="match status" value="1"/>
</dbReference>
<sequence>MGTQDAPPVNRAANQRAGKRQALCLGIAGRLVIIRSAGRRQCAPSACVQVTAMLPPAPLLAAAQVHNSHGGGGESLYDGPDDVCSRWTSGGGDWLATCLRDSVAHRGFLIDFVSALPPVPAPSNNKATVSFNASLACILNAGRGRAAIRFGLVADTLEPDTRFHQRAVLVAGCWLRALLVAPSPPPSPPPHRRHLGGGRAVATSTILDFTAQWAASNPLRHDGGTVAAVSPFTERRLRAGGGVGGGGGGGGGVGLLPRDGAATALSSRRSRAPPLPPPPPPPPLPPPHRRRPAGGEAVATPSIFFLTALWTTSTYDAAPDPMQAVLNGRRHGRLSETFVSPPAGRRLYGVGGGVWRWPWGGRGVSRGFGRGSTNHCLLIGGRCALCLRVAHFRLMDTDHCLVIGGRCTLCLLVAHFRLMDTDHSLLIGGRCTLCLLVAHFRLMDDGLTWNFLVACDWMPVSGCGLLVAGCWLRALLVAPSPPPSPPPHRRHLGGGRAVATSTILDFTAQWAASNPLRHDGGTVAAVSPFTERRLRAGGGVGGGGGGGGGVGLLPRDGAATALSSRRSRAPPLPPPPPPPPLPPPHRRRPAGGEAVATPSIFFLTALWTTSTYDAAPDPMQAVLNGRRHSRLSETFVSPPAGRRLYGVGGGVWRWPWGGRGVSRGFGRGSTNHCLLIGGRCALCLRVAHFRLMDTDHCLVIGGRCTLCLRVAHFRLMDTDHCLVIGGRCTLCLLVAHFRLMNTDHCLVIGGRCTLCLLVAHFRLMDTDHSLLIGGRCTLCLLVAHFRLMDDGLTWNFLVACDWMPVSGCGLLVAGCWLRALLVAPSPPPSPPPHRRHLGGGRAVATSTILDFTAQWAASNPLRHDGGTVAAVSPFTERRLRAGGGVGGGGGGGGGVGLLPRDGAATALSSRRSRAPPLPPPPPPPPLPPPHRRRPAGGEAVATPSIFFLTALWTTSTYDAAPDPMQAVLNGRRHGRLSETFVSPPAGRRLYGVGGGVWRWPWGGRGVSRGFGRGSTNHCLLIGGRCALCLRVDHFRLMDTDHCLVIGGRCTLCLRVVHFRLMDTDHCLVIGGRCALCLLVAHFRLMDTDHCLVIGVRCTLCLLVAHFRLMDDGLTWNFLVACDWMPVSGCGLLVAGCWLRALLVAPSPPPSPPPHRRHLGGGRAVATSTILDFTAQWAASNPLRHDGGTVAAVSPFTVRRLRAGGGVGGGGGGGGGVGLLPRDGAATALSSRRSRDRPPPPPPSAPPSPARMLRVPTAALPDERRPYVGSDGGGDGGGGGGVAQLSRVGATTVPPSRRSRAPPLPPPPPPPPLPPPHRRRPAGGEAVATPAIFFLTALWTTSTYDAAPDPMQAVLNGRRHGRLSETFVSPPAGRRLYGVGGGVWRWPWGGRGVSRGFGRGSTNHCLLIGGRCALCLRVAHFRLMDTDHCLVIGGRCTLCLLVAHFRLMDDGLTWNFLVACDWMPVSGCGLLVAGCWLRALLVEG</sequence>
<name>A0A1X6NTN5_PORUM</name>
<feature type="compositionally biased region" description="Pro residues" evidence="1">
    <location>
        <begin position="1238"/>
        <end position="1248"/>
    </location>
</feature>
<accession>A0A1X6NTN5</accession>
<dbReference type="PANTHER" id="PTHR48125">
    <property type="entry name" value="LP07818P1"/>
    <property type="match status" value="1"/>
</dbReference>
<feature type="region of interest" description="Disordered" evidence="1">
    <location>
        <begin position="881"/>
        <end position="937"/>
    </location>
</feature>
<dbReference type="EMBL" id="KV919095">
    <property type="protein sequence ID" value="OSX71968.1"/>
    <property type="molecule type" value="Genomic_DNA"/>
</dbReference>
<feature type="region of interest" description="Disordered" evidence="1">
    <location>
        <begin position="239"/>
        <end position="295"/>
    </location>
</feature>
<feature type="compositionally biased region" description="Pro residues" evidence="1">
    <location>
        <begin position="570"/>
        <end position="583"/>
    </location>
</feature>
<reference evidence="2 3" key="1">
    <citation type="submission" date="2017-03" db="EMBL/GenBank/DDBJ databases">
        <title>WGS assembly of Porphyra umbilicalis.</title>
        <authorList>
            <person name="Brawley S.H."/>
            <person name="Blouin N.A."/>
            <person name="Ficko-Blean E."/>
            <person name="Wheeler G.L."/>
            <person name="Lohr M."/>
            <person name="Goodson H.V."/>
            <person name="Jenkins J.W."/>
            <person name="Blaby-Haas C.E."/>
            <person name="Helliwell K.E."/>
            <person name="Chan C."/>
            <person name="Marriage T."/>
            <person name="Bhattacharya D."/>
            <person name="Klein A.S."/>
            <person name="Badis Y."/>
            <person name="Brodie J."/>
            <person name="Cao Y."/>
            <person name="Collen J."/>
            <person name="Dittami S.M."/>
            <person name="Gachon C.M."/>
            <person name="Green B.R."/>
            <person name="Karpowicz S."/>
            <person name="Kim J.W."/>
            <person name="Kudahl U."/>
            <person name="Lin S."/>
            <person name="Michel G."/>
            <person name="Mittag M."/>
            <person name="Olson B.J."/>
            <person name="Pangilinan J."/>
            <person name="Peng Y."/>
            <person name="Qiu H."/>
            <person name="Shu S."/>
            <person name="Singer J.T."/>
            <person name="Smith A.G."/>
            <person name="Sprecher B.N."/>
            <person name="Wagner V."/>
            <person name="Wang W."/>
            <person name="Wang Z.-Y."/>
            <person name="Yan J."/>
            <person name="Yarish C."/>
            <person name="Zoeuner-Riek S."/>
            <person name="Zhuang Y."/>
            <person name="Zou Y."/>
            <person name="Lindquist E.A."/>
            <person name="Grimwood J."/>
            <person name="Barry K."/>
            <person name="Rokhsar D.S."/>
            <person name="Schmutz J."/>
            <person name="Stiller J.W."/>
            <person name="Grossman A.R."/>
            <person name="Prochnik S.E."/>
        </authorList>
    </citation>
    <scope>NUCLEOTIDE SEQUENCE [LARGE SCALE GENOMIC DNA]</scope>
    <source>
        <strain evidence="2">4086291</strain>
    </source>
</reference>
<dbReference type="Proteomes" id="UP000218209">
    <property type="component" value="Unassembled WGS sequence"/>
</dbReference>
<protein>
    <submittedName>
        <fullName evidence="2">Uncharacterized protein</fullName>
    </submittedName>
</protein>
<feature type="compositionally biased region" description="Pro residues" evidence="1">
    <location>
        <begin position="1301"/>
        <end position="1314"/>
    </location>
</feature>
<feature type="region of interest" description="Disordered" evidence="1">
    <location>
        <begin position="1206"/>
        <end position="1322"/>
    </location>
</feature>
<evidence type="ECO:0000313" key="2">
    <source>
        <dbReference type="EMBL" id="OSX71968.1"/>
    </source>
</evidence>
<proteinExistence type="predicted"/>
<feature type="compositionally biased region" description="Gly residues" evidence="1">
    <location>
        <begin position="881"/>
        <end position="896"/>
    </location>
</feature>
<feature type="compositionally biased region" description="Gly residues" evidence="1">
    <location>
        <begin position="1206"/>
        <end position="1217"/>
    </location>
</feature>
<evidence type="ECO:0000256" key="1">
    <source>
        <dbReference type="SAM" id="MobiDB-lite"/>
    </source>
</evidence>
<feature type="compositionally biased region" description="Pro residues" evidence="1">
    <location>
        <begin position="915"/>
        <end position="928"/>
    </location>
</feature>
<feature type="compositionally biased region" description="Gly residues" evidence="1">
    <location>
        <begin position="536"/>
        <end position="551"/>
    </location>
</feature>
<feature type="compositionally biased region" description="Pro residues" evidence="1">
    <location>
        <begin position="273"/>
        <end position="286"/>
    </location>
</feature>
<organism evidence="2 3">
    <name type="scientific">Porphyra umbilicalis</name>
    <name type="common">Purple laver</name>
    <name type="synonym">Red alga</name>
    <dbReference type="NCBI Taxonomy" id="2786"/>
    <lineage>
        <taxon>Eukaryota</taxon>
        <taxon>Rhodophyta</taxon>
        <taxon>Bangiophyceae</taxon>
        <taxon>Bangiales</taxon>
        <taxon>Bangiaceae</taxon>
        <taxon>Porphyra</taxon>
    </lineage>
</organism>
<feature type="region of interest" description="Disordered" evidence="1">
    <location>
        <begin position="536"/>
        <end position="592"/>
    </location>
</feature>
<evidence type="ECO:0000313" key="3">
    <source>
        <dbReference type="Proteomes" id="UP000218209"/>
    </source>
</evidence>